<dbReference type="Proteomes" id="UP000184172">
    <property type="component" value="Unassembled WGS sequence"/>
</dbReference>
<dbReference type="STRING" id="797419.SAMN05216556_12538"/>
<protein>
    <submittedName>
        <fullName evidence="2">Uncharacterized protein</fullName>
    </submittedName>
</protein>
<evidence type="ECO:0000313" key="3">
    <source>
        <dbReference type="Proteomes" id="UP000184172"/>
    </source>
</evidence>
<dbReference type="AlphaFoldDB" id="A0A1M6MIH2"/>
<proteinExistence type="predicted"/>
<feature type="transmembrane region" description="Helical" evidence="1">
    <location>
        <begin position="550"/>
        <end position="570"/>
    </location>
</feature>
<dbReference type="OrthoDB" id="1308554at2"/>
<sequence length="579" mass="66909">MATSTIYTLNNFYENLKNDRLSSTDAKKVNDSVRIDATNLTWKTRSLYYVFFEETVEVTDVDINLGLHFVGCTFNKGIVFNNVKNTGLPKADEDNNEGVYFLNCKAQYISFQNGCDIKRGVGIYGKCEIQQLVLLQSKIDNGGIKIKESSISILFDISNCIFPVRIDNSEINTFRVETLTGDITLINTKFSDWVKFWNIECPNSLTLNNNTFKQDFDVRASRLKGFFIHGDTFHRKGKFENRDDSGNNFDTFLNEIYITEANFIEGFEFDGMSRKLKKLTLRMSPNFQGVLRIIGWKIHETWITGINQNLKLILKRIDFKRIMINDFSNFGVISFDECNADNNNFSSEDDPDSSFHVSNSSLSNTRFSEFDFDSFDFISFTNASLDGIEASNVRWFSEDKLQINGDRPQNEIGFRRSREIYRQIKQSLKSKGNQIDSLIFQAREMRAYRNELKKSGNYGLSDKIIMTVSQSNSYGVNWLKPLGWIIIITFFTYIICLPMFSENMVYDSSADFVSCEKFYNEFIIKLPAFAQMFNPVRKFSITYGENATTALYFLDLLHRAILGILIFQLIRAFRRLSNK</sequence>
<keyword evidence="3" id="KW-1185">Reference proteome</keyword>
<gene>
    <name evidence="2" type="ORF">SAMN04487908_12736</name>
</gene>
<feature type="transmembrane region" description="Helical" evidence="1">
    <location>
        <begin position="482"/>
        <end position="500"/>
    </location>
</feature>
<dbReference type="RefSeq" id="WP_073220984.1">
    <property type="nucleotide sequence ID" value="NZ_FNNS01000025.1"/>
</dbReference>
<dbReference type="EMBL" id="FQYV01000027">
    <property type="protein sequence ID" value="SHJ83228.1"/>
    <property type="molecule type" value="Genomic_DNA"/>
</dbReference>
<organism evidence="2 3">
    <name type="scientific">Aequorivita viscosa</name>
    <dbReference type="NCBI Taxonomy" id="797419"/>
    <lineage>
        <taxon>Bacteria</taxon>
        <taxon>Pseudomonadati</taxon>
        <taxon>Bacteroidota</taxon>
        <taxon>Flavobacteriia</taxon>
        <taxon>Flavobacteriales</taxon>
        <taxon>Flavobacteriaceae</taxon>
        <taxon>Aequorivita</taxon>
    </lineage>
</organism>
<keyword evidence="1" id="KW-0472">Membrane</keyword>
<reference evidence="3" key="1">
    <citation type="submission" date="2016-11" db="EMBL/GenBank/DDBJ databases">
        <authorList>
            <person name="Varghese N."/>
            <person name="Submissions S."/>
        </authorList>
    </citation>
    <scope>NUCLEOTIDE SEQUENCE [LARGE SCALE GENOMIC DNA]</scope>
    <source>
        <strain evidence="3">DSM 26349</strain>
    </source>
</reference>
<evidence type="ECO:0000313" key="2">
    <source>
        <dbReference type="EMBL" id="SHJ83228.1"/>
    </source>
</evidence>
<name>A0A1M6MIH2_9FLAO</name>
<keyword evidence="1" id="KW-1133">Transmembrane helix</keyword>
<evidence type="ECO:0000256" key="1">
    <source>
        <dbReference type="SAM" id="Phobius"/>
    </source>
</evidence>
<accession>A0A1M6MIH2</accession>
<keyword evidence="1" id="KW-0812">Transmembrane</keyword>